<evidence type="ECO:0000313" key="4">
    <source>
        <dbReference type="Proteomes" id="UP000198900"/>
    </source>
</evidence>
<feature type="transmembrane region" description="Helical" evidence="2">
    <location>
        <begin position="102"/>
        <end position="124"/>
    </location>
</feature>
<proteinExistence type="predicted"/>
<keyword evidence="2" id="KW-0812">Transmembrane</keyword>
<evidence type="ECO:0000256" key="1">
    <source>
        <dbReference type="SAM" id="MobiDB-lite"/>
    </source>
</evidence>
<keyword evidence="2" id="KW-1133">Transmembrane helix</keyword>
<feature type="compositionally biased region" description="Low complexity" evidence="1">
    <location>
        <begin position="37"/>
        <end position="47"/>
    </location>
</feature>
<evidence type="ECO:0000313" key="3">
    <source>
        <dbReference type="EMBL" id="SDH38955.1"/>
    </source>
</evidence>
<name>A0A7Z7B3C6_9BURK</name>
<organism evidence="3 4">
    <name type="scientific">Paraburkholderia steynii</name>
    <dbReference type="NCBI Taxonomy" id="1245441"/>
    <lineage>
        <taxon>Bacteria</taxon>
        <taxon>Pseudomonadati</taxon>
        <taxon>Pseudomonadota</taxon>
        <taxon>Betaproteobacteria</taxon>
        <taxon>Burkholderiales</taxon>
        <taxon>Burkholderiaceae</taxon>
        <taxon>Paraburkholderia</taxon>
    </lineage>
</organism>
<feature type="transmembrane region" description="Helical" evidence="2">
    <location>
        <begin position="77"/>
        <end position="96"/>
    </location>
</feature>
<protein>
    <submittedName>
        <fullName evidence="3">Uncharacterized protein</fullName>
    </submittedName>
</protein>
<dbReference type="AlphaFoldDB" id="A0A7Z7B3C6"/>
<dbReference type="Proteomes" id="UP000198900">
    <property type="component" value="Unassembled WGS sequence"/>
</dbReference>
<comment type="caution">
    <text evidence="3">The sequence shown here is derived from an EMBL/GenBank/DDBJ whole genome shotgun (WGS) entry which is preliminary data.</text>
</comment>
<reference evidence="3" key="1">
    <citation type="submission" date="2016-10" db="EMBL/GenBank/DDBJ databases">
        <authorList>
            <person name="Varghese N."/>
            <person name="Submissions S."/>
        </authorList>
    </citation>
    <scope>NUCLEOTIDE SEQUENCE [LARGE SCALE GENOMIC DNA]</scope>
    <source>
        <strain evidence="3">YR281</strain>
    </source>
</reference>
<evidence type="ECO:0000256" key="2">
    <source>
        <dbReference type="SAM" id="Phobius"/>
    </source>
</evidence>
<sequence length="132" mass="13607">MMDLAARQPATAYAHPVQLPVRKKHVVEMNDASHKIGSISSSSKASAVTTPSTVPEPERAQDNCVAKDAAKHGGAPWAMFALSAVGLLVGAFAVIGPEHVSVAVAKTLLTVGCLLVAALAGIVASDLSRDRR</sequence>
<keyword evidence="2" id="KW-0472">Membrane</keyword>
<accession>A0A7Z7B3C6</accession>
<keyword evidence="4" id="KW-1185">Reference proteome</keyword>
<feature type="region of interest" description="Disordered" evidence="1">
    <location>
        <begin position="37"/>
        <end position="61"/>
    </location>
</feature>
<gene>
    <name evidence="3" type="ORF">SAMN04487926_104221</name>
</gene>
<dbReference type="EMBL" id="FNDI01000004">
    <property type="protein sequence ID" value="SDH38955.1"/>
    <property type="molecule type" value="Genomic_DNA"/>
</dbReference>